<organism evidence="1 2">
    <name type="scientific">Paraglaciecola aquimarina</name>
    <dbReference type="NCBI Taxonomy" id="1235557"/>
    <lineage>
        <taxon>Bacteria</taxon>
        <taxon>Pseudomonadati</taxon>
        <taxon>Pseudomonadota</taxon>
        <taxon>Gammaproteobacteria</taxon>
        <taxon>Alteromonadales</taxon>
        <taxon>Alteromonadaceae</taxon>
        <taxon>Paraglaciecola</taxon>
    </lineage>
</organism>
<evidence type="ECO:0000313" key="2">
    <source>
        <dbReference type="Proteomes" id="UP001247805"/>
    </source>
</evidence>
<reference evidence="1 2" key="1">
    <citation type="submission" date="2023-10" db="EMBL/GenBank/DDBJ databases">
        <title>Glaciecola aquimarina strain GGW-M5 nov., isolated from a coastal seawater.</title>
        <authorList>
            <person name="Bayburt H."/>
            <person name="Kim J.M."/>
            <person name="Choi B.J."/>
            <person name="Jeon C.O."/>
        </authorList>
    </citation>
    <scope>NUCLEOTIDE SEQUENCE [LARGE SCALE GENOMIC DNA]</scope>
    <source>
        <strain evidence="1 2">KCTC 32108</strain>
    </source>
</reference>
<protein>
    <recommendedName>
        <fullName evidence="3">Peptidase M61 catalytic domain-containing protein</fullName>
    </recommendedName>
</protein>
<sequence>MAYRILSKVKKSLLTEWVTKGVNATRATLGVYPNTLNFYLYPKKAKQPVPWAHTRRDEHESVHLYVDSRFPLDKFIKDWTIYHEIAHLAIPYLGSKYSWLSEGFASFMQYQIMHQAGILAGSLHSNYHQKISPHLRWFNSELTAASIAQRLMKNEQYPAAYWGSAYFFVLADKQLRQAHQVNLVELISHYQDCCRQNDNNVHDLMQSLDNMLETKILANLLQQYENAAAKTLYPEHFE</sequence>
<proteinExistence type="predicted"/>
<dbReference type="SUPFAM" id="SSF55486">
    <property type="entry name" value="Metalloproteases ('zincins'), catalytic domain"/>
    <property type="match status" value="1"/>
</dbReference>
<name>A0ABU3SXH4_9ALTE</name>
<dbReference type="EMBL" id="JAWDIO010000002">
    <property type="protein sequence ID" value="MDU0354720.1"/>
    <property type="molecule type" value="Genomic_DNA"/>
</dbReference>
<keyword evidence="2" id="KW-1185">Reference proteome</keyword>
<dbReference type="Proteomes" id="UP001247805">
    <property type="component" value="Unassembled WGS sequence"/>
</dbReference>
<accession>A0ABU3SXH4</accession>
<evidence type="ECO:0008006" key="3">
    <source>
        <dbReference type="Google" id="ProtNLM"/>
    </source>
</evidence>
<evidence type="ECO:0000313" key="1">
    <source>
        <dbReference type="EMBL" id="MDU0354720.1"/>
    </source>
</evidence>
<dbReference type="RefSeq" id="WP_316026300.1">
    <property type="nucleotide sequence ID" value="NZ_JAWDIO010000002.1"/>
</dbReference>
<comment type="caution">
    <text evidence="1">The sequence shown here is derived from an EMBL/GenBank/DDBJ whole genome shotgun (WGS) entry which is preliminary data.</text>
</comment>
<gene>
    <name evidence="1" type="ORF">RS130_13060</name>
</gene>